<gene>
    <name evidence="1" type="ORF">LSALG_LOCUS35840</name>
</gene>
<reference evidence="1" key="1">
    <citation type="submission" date="2023-04" db="EMBL/GenBank/DDBJ databases">
        <authorList>
            <person name="Vijverberg K."/>
            <person name="Xiong W."/>
            <person name="Schranz E."/>
        </authorList>
    </citation>
    <scope>NUCLEOTIDE SEQUENCE</scope>
</reference>
<proteinExistence type="predicted"/>
<evidence type="ECO:0000313" key="2">
    <source>
        <dbReference type="Proteomes" id="UP001177003"/>
    </source>
</evidence>
<keyword evidence="2" id="KW-1185">Reference proteome</keyword>
<organism evidence="1 2">
    <name type="scientific">Lactuca saligna</name>
    <name type="common">Willowleaf lettuce</name>
    <dbReference type="NCBI Taxonomy" id="75948"/>
    <lineage>
        <taxon>Eukaryota</taxon>
        <taxon>Viridiplantae</taxon>
        <taxon>Streptophyta</taxon>
        <taxon>Embryophyta</taxon>
        <taxon>Tracheophyta</taxon>
        <taxon>Spermatophyta</taxon>
        <taxon>Magnoliopsida</taxon>
        <taxon>eudicotyledons</taxon>
        <taxon>Gunneridae</taxon>
        <taxon>Pentapetalae</taxon>
        <taxon>asterids</taxon>
        <taxon>campanulids</taxon>
        <taxon>Asterales</taxon>
        <taxon>Asteraceae</taxon>
        <taxon>Cichorioideae</taxon>
        <taxon>Cichorieae</taxon>
        <taxon>Lactucinae</taxon>
        <taxon>Lactuca</taxon>
    </lineage>
</organism>
<sequence length="172" mass="20305">MRLDSLKSNKDVLRSYISYINEYLQKLQETRDSILTISVRHHLSENIKPMFRLLNQLKCISGSSAIPKQGGSRLLKKRFRRIHPSRWKILMSNMNRNQNLTRKVVKLPDQNTKEKSLMMMKNKKIYLKEQSSKERNAIKNLMRLCMLIKKLKLVKKKLVMKRSLVTPVPGIE</sequence>
<dbReference type="AlphaFoldDB" id="A0AA35ZQH7"/>
<dbReference type="EMBL" id="OX465084">
    <property type="protein sequence ID" value="CAI9297005.1"/>
    <property type="molecule type" value="Genomic_DNA"/>
</dbReference>
<name>A0AA35ZQH7_LACSI</name>
<evidence type="ECO:0000313" key="1">
    <source>
        <dbReference type="EMBL" id="CAI9297005.1"/>
    </source>
</evidence>
<accession>A0AA35ZQH7</accession>
<protein>
    <submittedName>
        <fullName evidence="1">Uncharacterized protein</fullName>
    </submittedName>
</protein>
<dbReference type="Proteomes" id="UP001177003">
    <property type="component" value="Chromosome 8"/>
</dbReference>